<proteinExistence type="predicted"/>
<dbReference type="Proteomes" id="UP001162131">
    <property type="component" value="Unassembled WGS sequence"/>
</dbReference>
<dbReference type="PROSITE" id="PS00889">
    <property type="entry name" value="CNMP_BINDING_2"/>
    <property type="match status" value="1"/>
</dbReference>
<dbReference type="SMART" id="SM00100">
    <property type="entry name" value="cNMP"/>
    <property type="match status" value="2"/>
</dbReference>
<evidence type="ECO:0000313" key="2">
    <source>
        <dbReference type="EMBL" id="CAG9318726.1"/>
    </source>
</evidence>
<dbReference type="Gene3D" id="2.60.120.10">
    <property type="entry name" value="Jelly Rolls"/>
    <property type="match status" value="2"/>
</dbReference>
<accession>A0AAU9ISY5</accession>
<dbReference type="EMBL" id="CAJZBQ010000021">
    <property type="protein sequence ID" value="CAG9318726.1"/>
    <property type="molecule type" value="Genomic_DNA"/>
</dbReference>
<evidence type="ECO:0000259" key="1">
    <source>
        <dbReference type="PROSITE" id="PS50042"/>
    </source>
</evidence>
<reference evidence="2" key="1">
    <citation type="submission" date="2021-09" db="EMBL/GenBank/DDBJ databases">
        <authorList>
            <consortium name="AG Swart"/>
            <person name="Singh M."/>
            <person name="Singh A."/>
            <person name="Seah K."/>
            <person name="Emmerich C."/>
        </authorList>
    </citation>
    <scope>NUCLEOTIDE SEQUENCE</scope>
    <source>
        <strain evidence="2">ATCC30299</strain>
    </source>
</reference>
<dbReference type="InterPro" id="IPR014710">
    <property type="entry name" value="RmlC-like_jellyroll"/>
</dbReference>
<dbReference type="PANTHER" id="PTHR23011">
    <property type="entry name" value="CYCLIC NUCLEOTIDE-BINDING DOMAIN CONTAINING PROTEIN"/>
    <property type="match status" value="1"/>
</dbReference>
<organism evidence="2 3">
    <name type="scientific">Blepharisma stoltei</name>
    <dbReference type="NCBI Taxonomy" id="1481888"/>
    <lineage>
        <taxon>Eukaryota</taxon>
        <taxon>Sar</taxon>
        <taxon>Alveolata</taxon>
        <taxon>Ciliophora</taxon>
        <taxon>Postciliodesmatophora</taxon>
        <taxon>Heterotrichea</taxon>
        <taxon>Heterotrichida</taxon>
        <taxon>Blepharismidae</taxon>
        <taxon>Blepharisma</taxon>
    </lineage>
</organism>
<evidence type="ECO:0000313" key="3">
    <source>
        <dbReference type="Proteomes" id="UP001162131"/>
    </source>
</evidence>
<dbReference type="PROSITE" id="PS50042">
    <property type="entry name" value="CNMP_BINDING_3"/>
    <property type="match status" value="2"/>
</dbReference>
<feature type="domain" description="Cyclic nucleotide-binding" evidence="1">
    <location>
        <begin position="64"/>
        <end position="162"/>
    </location>
</feature>
<dbReference type="InterPro" id="IPR018490">
    <property type="entry name" value="cNMP-bd_dom_sf"/>
</dbReference>
<dbReference type="PANTHER" id="PTHR23011:SF28">
    <property type="entry name" value="CYCLIC NUCLEOTIDE-BINDING DOMAIN CONTAINING PROTEIN"/>
    <property type="match status" value="1"/>
</dbReference>
<sequence>MQSSDRKTRLRQILALAPQQRSESQLTELVELLGDVKMFEEYKYTPKLKQLCKQVSLHSFGIKQVIFKQGDEADAFYIILSGRVSISAEQTRDGKTWSETVAELKEDDTFGELGLIYGTPRAATAISTTYVELIGLSKEAYDKEIKGDDIQIKTKAFKYFRKHPFFSLIPDEILRQISNKAKKPIEFKTNDIISKQGSKADAIYFITQGSVKLLRRVDFKVVKNANDVSFSMNDPKSFDYSEMQIETKLVEVEHLTKGDFVGAYESFRNLAYQCSAIATMPTAAYKVNPQDFRFVDAYDMQEILNMTSPCPSDKELRRNYIQGLRWGVYKNSFVNSVRLENKFKRRFTHRTPPIKSFKTASLSLENPFSKPNTHLRLLPIERIMPTTPSLSKN</sequence>
<protein>
    <recommendedName>
        <fullName evidence="1">Cyclic nucleotide-binding domain-containing protein</fullName>
    </recommendedName>
</protein>
<dbReference type="SUPFAM" id="SSF51206">
    <property type="entry name" value="cAMP-binding domain-like"/>
    <property type="match status" value="2"/>
</dbReference>
<comment type="caution">
    <text evidence="2">The sequence shown here is derived from an EMBL/GenBank/DDBJ whole genome shotgun (WGS) entry which is preliminary data.</text>
</comment>
<name>A0AAU9ISY5_9CILI</name>
<dbReference type="CDD" id="cd00038">
    <property type="entry name" value="CAP_ED"/>
    <property type="match status" value="2"/>
</dbReference>
<dbReference type="InterPro" id="IPR000595">
    <property type="entry name" value="cNMP-bd_dom"/>
</dbReference>
<dbReference type="Pfam" id="PF00027">
    <property type="entry name" value="cNMP_binding"/>
    <property type="match status" value="1"/>
</dbReference>
<feature type="domain" description="Cyclic nucleotide-binding" evidence="1">
    <location>
        <begin position="165"/>
        <end position="293"/>
    </location>
</feature>
<dbReference type="InterPro" id="IPR018488">
    <property type="entry name" value="cNMP-bd_CS"/>
</dbReference>
<dbReference type="PRINTS" id="PR00103">
    <property type="entry name" value="CAMPKINASE"/>
</dbReference>
<dbReference type="AlphaFoldDB" id="A0AAU9ISY5"/>
<gene>
    <name evidence="2" type="ORF">BSTOLATCC_MIC22094</name>
</gene>
<keyword evidence="3" id="KW-1185">Reference proteome</keyword>